<evidence type="ECO:0000256" key="5">
    <source>
        <dbReference type="PROSITE-ProRule" id="PRU10015"/>
    </source>
</evidence>
<evidence type="ECO:0000313" key="6">
    <source>
        <dbReference type="EMBL" id="GIL39935.1"/>
    </source>
</evidence>
<feature type="binding site" evidence="4">
    <location>
        <position position="227"/>
    </location>
    <ligand>
        <name>S-adenosyl-L-methionine</name>
        <dbReference type="ChEBI" id="CHEBI:59789"/>
    </ligand>
</feature>
<dbReference type="AlphaFoldDB" id="A0A8S8XFP5"/>
<comment type="caution">
    <text evidence="6">The sequence shown here is derived from an EMBL/GenBank/DDBJ whole genome shotgun (WGS) entry which is preliminary data.</text>
</comment>
<gene>
    <name evidence="6" type="primary">rumA</name>
    <name evidence="6" type="ORF">TMPK1_21720</name>
</gene>
<evidence type="ECO:0000256" key="1">
    <source>
        <dbReference type="ARBA" id="ARBA00022603"/>
    </source>
</evidence>
<name>A0A8S8XFP5_9PROT</name>
<dbReference type="Pfam" id="PF05958">
    <property type="entry name" value="tRNA_U5-meth_tr"/>
    <property type="match status" value="1"/>
</dbReference>
<evidence type="ECO:0000256" key="2">
    <source>
        <dbReference type="ARBA" id="ARBA00022679"/>
    </source>
</evidence>
<dbReference type="PANTHER" id="PTHR11061">
    <property type="entry name" value="RNA M5U METHYLTRANSFERASE"/>
    <property type="match status" value="1"/>
</dbReference>
<dbReference type="Gene3D" id="2.40.50.1070">
    <property type="match status" value="1"/>
</dbReference>
<dbReference type="PANTHER" id="PTHR11061:SF49">
    <property type="entry name" value="23S RRNA (URACIL(1939)-C(5))-METHYLTRANSFERASE RLMD"/>
    <property type="match status" value="1"/>
</dbReference>
<keyword evidence="3 4" id="KW-0949">S-adenosyl-L-methionine</keyword>
<organism evidence="6 7">
    <name type="scientific">Roseiterribacter gracilis</name>
    <dbReference type="NCBI Taxonomy" id="2812848"/>
    <lineage>
        <taxon>Bacteria</taxon>
        <taxon>Pseudomonadati</taxon>
        <taxon>Pseudomonadota</taxon>
        <taxon>Alphaproteobacteria</taxon>
        <taxon>Rhodospirillales</taxon>
        <taxon>Roseiterribacteraceae</taxon>
        <taxon>Roseiterribacter</taxon>
    </lineage>
</organism>
<keyword evidence="2 4" id="KW-0808">Transferase</keyword>
<dbReference type="EMBL" id="BOPV01000001">
    <property type="protein sequence ID" value="GIL39935.1"/>
    <property type="molecule type" value="Genomic_DNA"/>
</dbReference>
<accession>A0A8S8XFP5</accession>
<evidence type="ECO:0000313" key="7">
    <source>
        <dbReference type="Proteomes" id="UP000681075"/>
    </source>
</evidence>
<dbReference type="GO" id="GO:0070041">
    <property type="term" value="F:rRNA (uridine-C5-)-methyltransferase activity"/>
    <property type="evidence" value="ECO:0007669"/>
    <property type="project" value="TreeGrafter"/>
</dbReference>
<feature type="binding site" evidence="4">
    <location>
        <position position="268"/>
    </location>
    <ligand>
        <name>S-adenosyl-L-methionine</name>
        <dbReference type="ChEBI" id="CHEBI:59789"/>
    </ligand>
</feature>
<keyword evidence="1 4" id="KW-0489">Methyltransferase</keyword>
<protein>
    <submittedName>
        <fullName evidence="6">RNA methyltransferase</fullName>
    </submittedName>
</protein>
<dbReference type="PROSITE" id="PS51687">
    <property type="entry name" value="SAM_MT_RNA_M5U"/>
    <property type="match status" value="1"/>
</dbReference>
<feature type="binding site" evidence="4">
    <location>
        <position position="179"/>
    </location>
    <ligand>
        <name>S-adenosyl-L-methionine</name>
        <dbReference type="ChEBI" id="CHEBI:59789"/>
    </ligand>
</feature>
<dbReference type="InterPro" id="IPR010280">
    <property type="entry name" value="U5_MeTrfase_fam"/>
</dbReference>
<feature type="active site" evidence="5">
    <location>
        <position position="294"/>
    </location>
</feature>
<dbReference type="CDD" id="cd02440">
    <property type="entry name" value="AdoMet_MTases"/>
    <property type="match status" value="1"/>
</dbReference>
<dbReference type="GO" id="GO:0070475">
    <property type="term" value="P:rRNA base methylation"/>
    <property type="evidence" value="ECO:0007669"/>
    <property type="project" value="TreeGrafter"/>
</dbReference>
<dbReference type="Gene3D" id="3.40.50.150">
    <property type="entry name" value="Vaccinia Virus protein VP39"/>
    <property type="match status" value="1"/>
</dbReference>
<proteinExistence type="inferred from homology"/>
<reference evidence="6" key="1">
    <citation type="submission" date="2021-02" db="EMBL/GenBank/DDBJ databases">
        <title>Genome sequence of Rhodospirillales sp. strain TMPK1 isolated from soil.</title>
        <authorList>
            <person name="Nakai R."/>
            <person name="Kusada H."/>
            <person name="Tamaki H."/>
        </authorList>
    </citation>
    <scope>NUCLEOTIDE SEQUENCE</scope>
    <source>
        <strain evidence="6">TMPK1</strain>
    </source>
</reference>
<sequence>MQAVEDGAVAAWKRDHIANALQRVGLSAEIEPTATVAPATRRRATLTSMRQGKHVLLGFNERRSDRIVELRECKVLTPKLEALLPALRDLVGILLQQRDTADLALTEAQNGIELVVVRKRALALLDLETLAAFAETHDLARVAWRSTVRTPVEPIAVRRVPTITLGGVRVALPPAAFLQPSADGENLLIDRVQATMTGAKRIADFFCGVGTFALPLAASGATVTAFDGDKDAVAALAATRKTTAIVRDLFREPLSEKELRDFDAAVLDPPRAGAAAQVATLADADFDRLTYVSCNPASFARDARVLVAGGWKLGEILPVDQFRWSAHVELVARLSR</sequence>
<feature type="active site" description="Nucleophile" evidence="4">
    <location>
        <position position="294"/>
    </location>
</feature>
<dbReference type="SUPFAM" id="SSF53335">
    <property type="entry name" value="S-adenosyl-L-methionine-dependent methyltransferases"/>
    <property type="match status" value="1"/>
</dbReference>
<dbReference type="PROSITE" id="PS01230">
    <property type="entry name" value="TRMA_1"/>
    <property type="match status" value="1"/>
</dbReference>
<evidence type="ECO:0000256" key="3">
    <source>
        <dbReference type="ARBA" id="ARBA00022691"/>
    </source>
</evidence>
<evidence type="ECO:0000256" key="4">
    <source>
        <dbReference type="PROSITE-ProRule" id="PRU01024"/>
    </source>
</evidence>
<dbReference type="InterPro" id="IPR030390">
    <property type="entry name" value="MeTrfase_TrmA_AS"/>
</dbReference>
<keyword evidence="7" id="KW-1185">Reference proteome</keyword>
<dbReference type="InterPro" id="IPR029063">
    <property type="entry name" value="SAM-dependent_MTases_sf"/>
</dbReference>
<feature type="binding site" evidence="4">
    <location>
        <position position="206"/>
    </location>
    <ligand>
        <name>S-adenosyl-L-methionine</name>
        <dbReference type="ChEBI" id="CHEBI:59789"/>
    </ligand>
</feature>
<dbReference type="Proteomes" id="UP000681075">
    <property type="component" value="Unassembled WGS sequence"/>
</dbReference>
<comment type="similarity">
    <text evidence="4">Belongs to the class I-like SAM-binding methyltransferase superfamily. RNA M5U methyltransferase family.</text>
</comment>